<gene>
    <name evidence="1" type="ORF">TorRG33x02_261180</name>
</gene>
<accession>A0A2P5D6F4</accession>
<reference evidence="2" key="1">
    <citation type="submission" date="2016-06" db="EMBL/GenBank/DDBJ databases">
        <title>Parallel loss of symbiosis genes in relatives of nitrogen-fixing non-legume Parasponia.</title>
        <authorList>
            <person name="Van Velzen R."/>
            <person name="Holmer R."/>
            <person name="Bu F."/>
            <person name="Rutten L."/>
            <person name="Van Zeijl A."/>
            <person name="Liu W."/>
            <person name="Santuari L."/>
            <person name="Cao Q."/>
            <person name="Sharma T."/>
            <person name="Shen D."/>
            <person name="Roswanjaya Y."/>
            <person name="Wardhani T."/>
            <person name="Kalhor M.S."/>
            <person name="Jansen J."/>
            <person name="Van den Hoogen J."/>
            <person name="Gungor B."/>
            <person name="Hartog M."/>
            <person name="Hontelez J."/>
            <person name="Verver J."/>
            <person name="Yang W.-C."/>
            <person name="Schijlen E."/>
            <person name="Repin R."/>
            <person name="Schilthuizen M."/>
            <person name="Schranz E."/>
            <person name="Heidstra R."/>
            <person name="Miyata K."/>
            <person name="Fedorova E."/>
            <person name="Kohlen W."/>
            <person name="Bisseling T."/>
            <person name="Smit S."/>
            <person name="Geurts R."/>
        </authorList>
    </citation>
    <scope>NUCLEOTIDE SEQUENCE [LARGE SCALE GENOMIC DNA]</scope>
    <source>
        <strain evidence="2">cv. RG33-2</strain>
    </source>
</reference>
<dbReference type="Proteomes" id="UP000237000">
    <property type="component" value="Unassembled WGS sequence"/>
</dbReference>
<dbReference type="AlphaFoldDB" id="A0A2P5D6F4"/>
<dbReference type="OrthoDB" id="10304312at2759"/>
<dbReference type="EMBL" id="JXTC01000292">
    <property type="protein sequence ID" value="PON68836.1"/>
    <property type="molecule type" value="Genomic_DNA"/>
</dbReference>
<evidence type="ECO:0000313" key="1">
    <source>
        <dbReference type="EMBL" id="PON68836.1"/>
    </source>
</evidence>
<organism evidence="1 2">
    <name type="scientific">Trema orientale</name>
    <name type="common">Charcoal tree</name>
    <name type="synonym">Celtis orientalis</name>
    <dbReference type="NCBI Taxonomy" id="63057"/>
    <lineage>
        <taxon>Eukaryota</taxon>
        <taxon>Viridiplantae</taxon>
        <taxon>Streptophyta</taxon>
        <taxon>Embryophyta</taxon>
        <taxon>Tracheophyta</taxon>
        <taxon>Spermatophyta</taxon>
        <taxon>Magnoliopsida</taxon>
        <taxon>eudicotyledons</taxon>
        <taxon>Gunneridae</taxon>
        <taxon>Pentapetalae</taxon>
        <taxon>rosids</taxon>
        <taxon>fabids</taxon>
        <taxon>Rosales</taxon>
        <taxon>Cannabaceae</taxon>
        <taxon>Trema</taxon>
    </lineage>
</organism>
<name>A0A2P5D6F4_TREOI</name>
<sequence>LELVRTSLLKHMINTTMNNSQKTHQICAKLDFNKKRLHPGGNNYNQQPQSSSTYMVSCLNRPPNTFLTSGDFASVCLPFGLDFGSTFGFEAGLFCLTMAFRDGSVRALACPLTVAICTFGVSWGF</sequence>
<proteinExistence type="predicted"/>
<evidence type="ECO:0000313" key="2">
    <source>
        <dbReference type="Proteomes" id="UP000237000"/>
    </source>
</evidence>
<keyword evidence="2" id="KW-1185">Reference proteome</keyword>
<comment type="caution">
    <text evidence="1">The sequence shown here is derived from an EMBL/GenBank/DDBJ whole genome shotgun (WGS) entry which is preliminary data.</text>
</comment>
<dbReference type="InParanoid" id="A0A2P5D6F4"/>
<protein>
    <submittedName>
        <fullName evidence="1">Uncharacterized protein</fullName>
    </submittedName>
</protein>
<feature type="non-terminal residue" evidence="1">
    <location>
        <position position="1"/>
    </location>
</feature>